<dbReference type="Proteomes" id="UP000796880">
    <property type="component" value="Unassembled WGS sequence"/>
</dbReference>
<organism evidence="2 3">
    <name type="scientific">Rhamnella rubrinervis</name>
    <dbReference type="NCBI Taxonomy" id="2594499"/>
    <lineage>
        <taxon>Eukaryota</taxon>
        <taxon>Viridiplantae</taxon>
        <taxon>Streptophyta</taxon>
        <taxon>Embryophyta</taxon>
        <taxon>Tracheophyta</taxon>
        <taxon>Spermatophyta</taxon>
        <taxon>Magnoliopsida</taxon>
        <taxon>eudicotyledons</taxon>
        <taxon>Gunneridae</taxon>
        <taxon>Pentapetalae</taxon>
        <taxon>rosids</taxon>
        <taxon>fabids</taxon>
        <taxon>Rosales</taxon>
        <taxon>Rhamnaceae</taxon>
        <taxon>rhamnoid group</taxon>
        <taxon>Rhamneae</taxon>
        <taxon>Rhamnella</taxon>
    </lineage>
</organism>
<comment type="caution">
    <text evidence="2">The sequence shown here is derived from an EMBL/GenBank/DDBJ whole genome shotgun (WGS) entry which is preliminary data.</text>
</comment>
<gene>
    <name evidence="2" type="ORF">FNV43_RR16900</name>
</gene>
<keyword evidence="1" id="KW-0812">Transmembrane</keyword>
<dbReference type="OrthoDB" id="1434524at2759"/>
<proteinExistence type="predicted"/>
<dbReference type="EMBL" id="VOIH02000007">
    <property type="protein sequence ID" value="KAF3442982.1"/>
    <property type="molecule type" value="Genomic_DNA"/>
</dbReference>
<evidence type="ECO:0000313" key="3">
    <source>
        <dbReference type="Proteomes" id="UP000796880"/>
    </source>
</evidence>
<reference evidence="2" key="1">
    <citation type="submission" date="2020-03" db="EMBL/GenBank/DDBJ databases">
        <title>A high-quality chromosome-level genome assembly of a woody plant with both climbing and erect habits, Rhamnella rubrinervis.</title>
        <authorList>
            <person name="Lu Z."/>
            <person name="Yang Y."/>
            <person name="Zhu X."/>
            <person name="Sun Y."/>
        </authorList>
    </citation>
    <scope>NUCLEOTIDE SEQUENCE</scope>
    <source>
        <strain evidence="2">BYM</strain>
        <tissue evidence="2">Leaf</tissue>
    </source>
</reference>
<name>A0A8K0GZL4_9ROSA</name>
<keyword evidence="3" id="KW-1185">Reference proteome</keyword>
<evidence type="ECO:0000313" key="2">
    <source>
        <dbReference type="EMBL" id="KAF3442982.1"/>
    </source>
</evidence>
<keyword evidence="1" id="KW-1133">Transmembrane helix</keyword>
<protein>
    <submittedName>
        <fullName evidence="2">Uncharacterized protein</fullName>
    </submittedName>
</protein>
<evidence type="ECO:0000256" key="1">
    <source>
        <dbReference type="SAM" id="Phobius"/>
    </source>
</evidence>
<accession>A0A8K0GZL4</accession>
<keyword evidence="1" id="KW-0472">Membrane</keyword>
<dbReference type="AlphaFoldDB" id="A0A8K0GZL4"/>
<feature type="transmembrane region" description="Helical" evidence="1">
    <location>
        <begin position="231"/>
        <end position="251"/>
    </location>
</feature>
<sequence length="262" mass="28905">MLLPDRPPLEAVVSYPSREAIWIMGFTEVRFGLTIETAFTSSRLALTHRHLGPPGVAFGSTEASGSVVSMFEKAMKASLSTQVFNLWTTAIGSKCYSAVRCTTSVSDLPEFVGCALTPRAPRLFPGLVTPPMGWLKVNDGAVMVARPWTRYFVTSRDSSKSAVDLVGSSMARGDSTYVINLLIRREEVVPWAYKSRWVNCLLYVSKDSGFSHLEEIRDASSRCGFIYRSPVVGPLILVLMRLVTVFVYLSILTSDVFYFGAC</sequence>